<name>A0AA39QYZ8_9LECA</name>
<organism evidence="2 3">
    <name type="scientific">Cladonia borealis</name>
    <dbReference type="NCBI Taxonomy" id="184061"/>
    <lineage>
        <taxon>Eukaryota</taxon>
        <taxon>Fungi</taxon>
        <taxon>Dikarya</taxon>
        <taxon>Ascomycota</taxon>
        <taxon>Pezizomycotina</taxon>
        <taxon>Lecanoromycetes</taxon>
        <taxon>OSLEUM clade</taxon>
        <taxon>Lecanoromycetidae</taxon>
        <taxon>Lecanorales</taxon>
        <taxon>Lecanorineae</taxon>
        <taxon>Cladoniaceae</taxon>
        <taxon>Cladonia</taxon>
    </lineage>
</organism>
<evidence type="ECO:0000256" key="1">
    <source>
        <dbReference type="SAM" id="SignalP"/>
    </source>
</evidence>
<proteinExistence type="predicted"/>
<evidence type="ECO:0000313" key="3">
    <source>
        <dbReference type="Proteomes" id="UP001166286"/>
    </source>
</evidence>
<dbReference type="EMBL" id="JAFEKC020000012">
    <property type="protein sequence ID" value="KAK0511852.1"/>
    <property type="molecule type" value="Genomic_DNA"/>
</dbReference>
<keyword evidence="3" id="KW-1185">Reference proteome</keyword>
<keyword evidence="1" id="KW-0732">Signal</keyword>
<feature type="chain" id="PRO_5041315799" evidence="1">
    <location>
        <begin position="19"/>
        <end position="185"/>
    </location>
</feature>
<comment type="caution">
    <text evidence="2">The sequence shown here is derived from an EMBL/GenBank/DDBJ whole genome shotgun (WGS) entry which is preliminary data.</text>
</comment>
<gene>
    <name evidence="2" type="ORF">JMJ35_005702</name>
</gene>
<dbReference type="AlphaFoldDB" id="A0AA39QYZ8"/>
<reference evidence="2" key="1">
    <citation type="submission" date="2023-03" db="EMBL/GenBank/DDBJ databases">
        <title>Complete genome of Cladonia borealis.</title>
        <authorList>
            <person name="Park H."/>
        </authorList>
    </citation>
    <scope>NUCLEOTIDE SEQUENCE</scope>
    <source>
        <strain evidence="2">ANT050790</strain>
    </source>
</reference>
<accession>A0AA39QYZ8</accession>
<feature type="signal peptide" evidence="1">
    <location>
        <begin position="1"/>
        <end position="18"/>
    </location>
</feature>
<dbReference type="Proteomes" id="UP001166286">
    <property type="component" value="Unassembled WGS sequence"/>
</dbReference>
<evidence type="ECO:0000313" key="2">
    <source>
        <dbReference type="EMBL" id="KAK0511852.1"/>
    </source>
</evidence>
<protein>
    <submittedName>
        <fullName evidence="2">Uncharacterized protein</fullName>
    </submittedName>
</protein>
<sequence length="185" mass="20679">MRFSANVLLVWLCLNTLAVKTAKSVTLLFNTPPVGPSHTLDSNSTSNSSAIPNNNWPPEPYMYRIRLPHSQLTLDCMYYGHALNNPGIIDLLRTAYAEASFEKTLVGPKAFIGEDVYVFTNDHLGLAFTIQARNSHMCWAYFLEVTIGFQQLVSRFGAIVLEFNLNHDVFGEIAEGTFEGIRGME</sequence>